<reference evidence="8" key="1">
    <citation type="submission" date="2025-08" db="UniProtKB">
        <authorList>
            <consortium name="Ensembl"/>
        </authorList>
    </citation>
    <scope>IDENTIFICATION</scope>
</reference>
<reference evidence="8" key="2">
    <citation type="submission" date="2025-09" db="UniProtKB">
        <authorList>
            <consortium name="Ensembl"/>
        </authorList>
    </citation>
    <scope>IDENTIFICATION</scope>
</reference>
<comment type="similarity">
    <text evidence="2">Belongs to the urotensin-2 family.</text>
</comment>
<evidence type="ECO:0000256" key="1">
    <source>
        <dbReference type="ARBA" id="ARBA00004613"/>
    </source>
</evidence>
<dbReference type="GO" id="GO:0008217">
    <property type="term" value="P:regulation of blood pressure"/>
    <property type="evidence" value="ECO:0007669"/>
    <property type="project" value="InterPro"/>
</dbReference>
<feature type="region of interest" description="Disordered" evidence="6">
    <location>
        <begin position="162"/>
        <end position="209"/>
    </location>
</feature>
<keyword evidence="3" id="KW-0964">Secreted</keyword>
<feature type="compositionally biased region" description="Low complexity" evidence="6">
    <location>
        <begin position="172"/>
        <end position="184"/>
    </location>
</feature>
<keyword evidence="4" id="KW-0372">Hormone</keyword>
<dbReference type="InterPro" id="IPR001483">
    <property type="entry name" value="Urotensin_II"/>
</dbReference>
<keyword evidence="5" id="KW-1015">Disulfide bond</keyword>
<evidence type="ECO:0000256" key="4">
    <source>
        <dbReference type="ARBA" id="ARBA00022702"/>
    </source>
</evidence>
<protein>
    <submittedName>
        <fullName evidence="8">Uncharacterized LOC108249383</fullName>
    </submittedName>
</protein>
<dbReference type="CTD" id="100001008"/>
<keyword evidence="7" id="KW-0732">Signal</keyword>
<sequence length="224" mass="24760">MLSRAPVQGGMTVALMMLMILGMQVETAPNERFGETAAVRGFGKPPDRLQIPSRASSIPLKVSQLNLSQNIKPRLLSTKTARLDRTKTTDKMPTRTITAGTRTERFQIYTDTAGPDKWTKIQKMISALEEMHKTFNSTLGSQINIISRANGRNPGRKFKVKVPPADEGVKPTTTTLSTVNSTDSRASSHGILPSLMGQNARKSLPPQNKKSNKRVCFWKYCSQN</sequence>
<evidence type="ECO:0000256" key="2">
    <source>
        <dbReference type="ARBA" id="ARBA00006719"/>
    </source>
</evidence>
<evidence type="ECO:0000256" key="6">
    <source>
        <dbReference type="SAM" id="MobiDB-lite"/>
    </source>
</evidence>
<dbReference type="OrthoDB" id="8854060at2759"/>
<evidence type="ECO:0000256" key="7">
    <source>
        <dbReference type="SAM" id="SignalP"/>
    </source>
</evidence>
<dbReference type="OMA" id="MMLMILG"/>
<evidence type="ECO:0000256" key="5">
    <source>
        <dbReference type="ARBA" id="ARBA00023157"/>
    </source>
</evidence>
<dbReference type="AlphaFoldDB" id="A0A3Q3FVX0"/>
<dbReference type="Ensembl" id="ENSKMAT00000016755.1">
    <property type="protein sequence ID" value="ENSKMAP00000016522.1"/>
    <property type="gene ID" value="ENSKMAG00000012352.1"/>
</dbReference>
<proteinExistence type="inferred from homology"/>
<dbReference type="Proteomes" id="UP000264800">
    <property type="component" value="Unplaced"/>
</dbReference>
<dbReference type="GO" id="GO:0097746">
    <property type="term" value="P:blood vessel diameter maintenance"/>
    <property type="evidence" value="ECO:0007669"/>
    <property type="project" value="InterPro"/>
</dbReference>
<keyword evidence="9" id="KW-1185">Reference proteome</keyword>
<accession>A0A3Q3FVX0</accession>
<dbReference type="KEGG" id="kmr:108249383"/>
<organism evidence="8 9">
    <name type="scientific">Kryptolebias marmoratus</name>
    <name type="common">Mangrove killifish</name>
    <name type="synonym">Rivulus marmoratus</name>
    <dbReference type="NCBI Taxonomy" id="37003"/>
    <lineage>
        <taxon>Eukaryota</taxon>
        <taxon>Metazoa</taxon>
        <taxon>Chordata</taxon>
        <taxon>Craniata</taxon>
        <taxon>Vertebrata</taxon>
        <taxon>Euteleostomi</taxon>
        <taxon>Actinopterygii</taxon>
        <taxon>Neopterygii</taxon>
        <taxon>Teleostei</taxon>
        <taxon>Neoteleostei</taxon>
        <taxon>Acanthomorphata</taxon>
        <taxon>Ovalentaria</taxon>
        <taxon>Atherinomorphae</taxon>
        <taxon>Cyprinodontiformes</taxon>
        <taxon>Rivulidae</taxon>
        <taxon>Kryptolebias</taxon>
    </lineage>
</organism>
<dbReference type="GO" id="GO:0005576">
    <property type="term" value="C:extracellular region"/>
    <property type="evidence" value="ECO:0007669"/>
    <property type="project" value="UniProtKB-SubCell"/>
</dbReference>
<evidence type="ECO:0000313" key="8">
    <source>
        <dbReference type="Ensembl" id="ENSKMAP00000016522.1"/>
    </source>
</evidence>
<dbReference type="GO" id="GO:0005179">
    <property type="term" value="F:hormone activity"/>
    <property type="evidence" value="ECO:0007669"/>
    <property type="project" value="UniProtKB-KW"/>
</dbReference>
<dbReference type="GeneID" id="108249383"/>
<dbReference type="PROSITE" id="PS00984">
    <property type="entry name" value="UROTENSIN_II"/>
    <property type="match status" value="1"/>
</dbReference>
<dbReference type="RefSeq" id="XP_017294246.1">
    <property type="nucleotide sequence ID" value="XM_017438757.3"/>
</dbReference>
<feature type="chain" id="PRO_5018627993" evidence="7">
    <location>
        <begin position="28"/>
        <end position="224"/>
    </location>
</feature>
<feature type="compositionally biased region" description="Polar residues" evidence="6">
    <location>
        <begin position="196"/>
        <end position="209"/>
    </location>
</feature>
<comment type="subcellular location">
    <subcellularLocation>
        <location evidence="1">Secreted</location>
    </subcellularLocation>
</comment>
<evidence type="ECO:0000313" key="9">
    <source>
        <dbReference type="Proteomes" id="UP000264800"/>
    </source>
</evidence>
<feature type="signal peptide" evidence="7">
    <location>
        <begin position="1"/>
        <end position="27"/>
    </location>
</feature>
<dbReference type="STRING" id="37003.ENSKMAP00000016522"/>
<dbReference type="GeneTree" id="ENSGT00690000103830"/>
<evidence type="ECO:0000256" key="3">
    <source>
        <dbReference type="ARBA" id="ARBA00022525"/>
    </source>
</evidence>
<name>A0A3Q3FVX0_KRYMA</name>